<dbReference type="OrthoDB" id="2002345at2759"/>
<comment type="caution">
    <text evidence="1">The sequence shown here is derived from an EMBL/GenBank/DDBJ whole genome shotgun (WGS) entry which is preliminary data.</text>
</comment>
<proteinExistence type="predicted"/>
<evidence type="ECO:0000313" key="2">
    <source>
        <dbReference type="Proteomes" id="UP000257109"/>
    </source>
</evidence>
<protein>
    <submittedName>
        <fullName evidence="1">Uncharacterized protein</fullName>
    </submittedName>
</protein>
<sequence length="242" mass="27692">MNGGSTNDLTNVPVDKYLPNVIHMFIYTHKVNQDIIKVDYHAPYNETSQNTIYGAIDPQMKHSWWLWKAKTKIYKLSLLSVTQFDDRTFHKLIRSPRSSEVANNSHNGSAFAFDSAIFGVDTFKFSLDNMADNNRTLKELATSDIMCQPWCIRYPKLEQAQSYELKSRLIHLVPKFHGLTSNTQQFDVREFAASRVVNEHHISPLVRVCDICASIEHPVDVCPTLQETELNNAEVDAMISDQ</sequence>
<feature type="non-terminal residue" evidence="1">
    <location>
        <position position="1"/>
    </location>
</feature>
<organism evidence="1 2">
    <name type="scientific">Mucuna pruriens</name>
    <name type="common">Velvet bean</name>
    <name type="synonym">Dolichos pruriens</name>
    <dbReference type="NCBI Taxonomy" id="157652"/>
    <lineage>
        <taxon>Eukaryota</taxon>
        <taxon>Viridiplantae</taxon>
        <taxon>Streptophyta</taxon>
        <taxon>Embryophyta</taxon>
        <taxon>Tracheophyta</taxon>
        <taxon>Spermatophyta</taxon>
        <taxon>Magnoliopsida</taxon>
        <taxon>eudicotyledons</taxon>
        <taxon>Gunneridae</taxon>
        <taxon>Pentapetalae</taxon>
        <taxon>rosids</taxon>
        <taxon>fabids</taxon>
        <taxon>Fabales</taxon>
        <taxon>Fabaceae</taxon>
        <taxon>Papilionoideae</taxon>
        <taxon>50 kb inversion clade</taxon>
        <taxon>NPAAA clade</taxon>
        <taxon>indigoferoid/millettioid clade</taxon>
        <taxon>Phaseoleae</taxon>
        <taxon>Mucuna</taxon>
    </lineage>
</organism>
<keyword evidence="2" id="KW-1185">Reference proteome</keyword>
<dbReference type="Proteomes" id="UP000257109">
    <property type="component" value="Unassembled WGS sequence"/>
</dbReference>
<evidence type="ECO:0000313" key="1">
    <source>
        <dbReference type="EMBL" id="RDX82236.1"/>
    </source>
</evidence>
<dbReference type="AlphaFoldDB" id="A0A371FVA2"/>
<name>A0A371FVA2_MUCPR</name>
<accession>A0A371FVA2</accession>
<dbReference type="EMBL" id="QJKJ01007690">
    <property type="protein sequence ID" value="RDX82236.1"/>
    <property type="molecule type" value="Genomic_DNA"/>
</dbReference>
<gene>
    <name evidence="1" type="ORF">CR513_36996</name>
</gene>
<reference evidence="1" key="1">
    <citation type="submission" date="2018-05" db="EMBL/GenBank/DDBJ databases">
        <title>Draft genome of Mucuna pruriens seed.</title>
        <authorList>
            <person name="Nnadi N.E."/>
            <person name="Vos R."/>
            <person name="Hasami M.H."/>
            <person name="Devisetty U.K."/>
            <person name="Aguiy J.C."/>
        </authorList>
    </citation>
    <scope>NUCLEOTIDE SEQUENCE [LARGE SCALE GENOMIC DNA]</scope>
    <source>
        <strain evidence="1">JCA_2017</strain>
    </source>
</reference>